<evidence type="ECO:0000313" key="11">
    <source>
        <dbReference type="Proteomes" id="UP001352852"/>
    </source>
</evidence>
<dbReference type="Pfam" id="PF13912">
    <property type="entry name" value="zf-C2H2_6"/>
    <property type="match status" value="1"/>
</dbReference>
<feature type="domain" description="C2H2-type" evidence="9">
    <location>
        <begin position="270"/>
        <end position="297"/>
    </location>
</feature>
<feature type="domain" description="C2H2-type" evidence="9">
    <location>
        <begin position="408"/>
        <end position="435"/>
    </location>
</feature>
<dbReference type="Pfam" id="PF00096">
    <property type="entry name" value="zf-C2H2"/>
    <property type="match status" value="6"/>
</dbReference>
<feature type="region of interest" description="Disordered" evidence="8">
    <location>
        <begin position="570"/>
        <end position="589"/>
    </location>
</feature>
<keyword evidence="3" id="KW-0677">Repeat</keyword>
<reference evidence="10 11" key="1">
    <citation type="submission" date="2021-06" db="EMBL/GenBank/DDBJ databases">
        <authorList>
            <person name="Palmer J.M."/>
        </authorList>
    </citation>
    <scope>NUCLEOTIDE SEQUENCE [LARGE SCALE GENOMIC DNA]</scope>
    <source>
        <strain evidence="10 11">CL_MEX2019</strain>
        <tissue evidence="10">Muscle</tissue>
    </source>
</reference>
<evidence type="ECO:0000313" key="10">
    <source>
        <dbReference type="EMBL" id="MED6281237.1"/>
    </source>
</evidence>
<evidence type="ECO:0000256" key="3">
    <source>
        <dbReference type="ARBA" id="ARBA00022737"/>
    </source>
</evidence>
<dbReference type="Proteomes" id="UP001352852">
    <property type="component" value="Unassembled WGS sequence"/>
</dbReference>
<keyword evidence="4 7" id="KW-0863">Zinc-finger</keyword>
<proteinExistence type="predicted"/>
<dbReference type="Gene3D" id="3.30.160.60">
    <property type="entry name" value="Classic Zinc Finger"/>
    <property type="match status" value="9"/>
</dbReference>
<dbReference type="SMART" id="SM00355">
    <property type="entry name" value="ZnF_C2H2"/>
    <property type="match status" value="12"/>
</dbReference>
<dbReference type="PANTHER" id="PTHR24390">
    <property type="entry name" value="ZINC FINGER PROTEIN"/>
    <property type="match status" value="1"/>
</dbReference>
<dbReference type="PROSITE" id="PS50157">
    <property type="entry name" value="ZINC_FINGER_C2H2_2"/>
    <property type="match status" value="11"/>
</dbReference>
<dbReference type="EMBL" id="JAHUTJ010042714">
    <property type="protein sequence ID" value="MED6281237.1"/>
    <property type="molecule type" value="Genomic_DNA"/>
</dbReference>
<evidence type="ECO:0000256" key="1">
    <source>
        <dbReference type="ARBA" id="ARBA00004123"/>
    </source>
</evidence>
<dbReference type="SUPFAM" id="SSF57667">
    <property type="entry name" value="beta-beta-alpha zinc fingers"/>
    <property type="match status" value="6"/>
</dbReference>
<protein>
    <recommendedName>
        <fullName evidence="9">C2H2-type domain-containing protein</fullName>
    </recommendedName>
</protein>
<feature type="domain" description="C2H2-type" evidence="9">
    <location>
        <begin position="495"/>
        <end position="522"/>
    </location>
</feature>
<keyword evidence="5" id="KW-0862">Zinc</keyword>
<feature type="region of interest" description="Disordered" evidence="8">
    <location>
        <begin position="99"/>
        <end position="203"/>
    </location>
</feature>
<evidence type="ECO:0000256" key="6">
    <source>
        <dbReference type="ARBA" id="ARBA00023242"/>
    </source>
</evidence>
<feature type="domain" description="C2H2-type" evidence="9">
    <location>
        <begin position="329"/>
        <end position="356"/>
    </location>
</feature>
<keyword evidence="6" id="KW-0539">Nucleus</keyword>
<evidence type="ECO:0000256" key="5">
    <source>
        <dbReference type="ARBA" id="ARBA00022833"/>
    </source>
</evidence>
<evidence type="ECO:0000256" key="7">
    <source>
        <dbReference type="PROSITE-ProRule" id="PRU00042"/>
    </source>
</evidence>
<feature type="domain" description="C2H2-type" evidence="9">
    <location>
        <begin position="242"/>
        <end position="269"/>
    </location>
</feature>
<dbReference type="InterPro" id="IPR013087">
    <property type="entry name" value="Znf_C2H2_type"/>
</dbReference>
<feature type="compositionally biased region" description="Basic and acidic residues" evidence="8">
    <location>
        <begin position="138"/>
        <end position="152"/>
    </location>
</feature>
<feature type="compositionally biased region" description="Basic and acidic residues" evidence="8">
    <location>
        <begin position="194"/>
        <end position="203"/>
    </location>
</feature>
<evidence type="ECO:0000256" key="2">
    <source>
        <dbReference type="ARBA" id="ARBA00022723"/>
    </source>
</evidence>
<feature type="compositionally biased region" description="Basic residues" evidence="8">
    <location>
        <begin position="115"/>
        <end position="124"/>
    </location>
</feature>
<comment type="subcellular location">
    <subcellularLocation>
        <location evidence="1">Nucleus</location>
    </subcellularLocation>
</comment>
<keyword evidence="11" id="KW-1185">Reference proteome</keyword>
<sequence length="589" mass="65828">MFSLESFEEHIQALMEAFVEAAVVELRRLLLTECWRSGVSVQERSAAGEGGGEHREDRQQAVVHLTDQFISLMKVCTKDVLEKTTTMVKMSMCETRLELSTSPEDGINPEDRKKSAARRSRVRKGFQAAVTNHSGHLYCKEEQQTEESRGAETESESEIEPGNGTSREEMTPELSPAPDAASLNPTPKSVSGVAEEHSVRADPKSLNISKQKEKLFQCSLCEKTFARKCLVERHKLKHTKPHSCSHCGKRFATLHALTPHTRKHTGDKLYSCLDCGIQFAYKSTFDRHMRTHGVTTPDTFTHMCPLCEIQFTNMSMFQRHRCSALQRTFVCSVCPETFECRRSFADHEILHSANKDFVCEMCGERFLSSSSLATHRVTHFQGENCCGESGLCCSGADVLINRSRKKLLGCDICGKSLSHQSALKHHMLKHTGEKEYVCETCGKRCGHASALQNHMRVHTGKKPRETPICSTCGKTFASACSLKRHMIIHAGQKPHACSDCGKAFNNPSNLRNHAMIHCSMKMFGCNVCSRKFAQSAGLKQHRQLHVGKTFGCKVCGKGFVLKNQLRKHERGHLSEEAGHDGPTEKTDQI</sequence>
<feature type="domain" description="C2H2-type" evidence="9">
    <location>
        <begin position="357"/>
        <end position="384"/>
    </location>
</feature>
<comment type="caution">
    <text evidence="10">The sequence shown here is derived from an EMBL/GenBank/DDBJ whole genome shotgun (WGS) entry which is preliminary data.</text>
</comment>
<accession>A0ABU7E1R7</accession>
<feature type="domain" description="C2H2-type" evidence="9">
    <location>
        <begin position="216"/>
        <end position="243"/>
    </location>
</feature>
<gene>
    <name evidence="10" type="ORF">CHARACLAT_019189</name>
</gene>
<feature type="domain" description="C2H2-type" evidence="9">
    <location>
        <begin position="436"/>
        <end position="463"/>
    </location>
</feature>
<feature type="domain" description="C2H2-type" evidence="9">
    <location>
        <begin position="523"/>
        <end position="550"/>
    </location>
</feature>
<evidence type="ECO:0000256" key="4">
    <source>
        <dbReference type="ARBA" id="ARBA00022771"/>
    </source>
</evidence>
<evidence type="ECO:0000259" key="9">
    <source>
        <dbReference type="PROSITE" id="PS50157"/>
    </source>
</evidence>
<feature type="compositionally biased region" description="Basic and acidic residues" evidence="8">
    <location>
        <begin position="571"/>
        <end position="589"/>
    </location>
</feature>
<dbReference type="PANTHER" id="PTHR24390:SF260">
    <property type="entry name" value="ZINC FINGER PROTEIN 383-RELATED"/>
    <property type="match status" value="1"/>
</dbReference>
<feature type="domain" description="C2H2-type" evidence="9">
    <location>
        <begin position="467"/>
        <end position="494"/>
    </location>
</feature>
<evidence type="ECO:0000256" key="8">
    <source>
        <dbReference type="SAM" id="MobiDB-lite"/>
    </source>
</evidence>
<feature type="domain" description="C2H2-type" evidence="9">
    <location>
        <begin position="550"/>
        <end position="577"/>
    </location>
</feature>
<keyword evidence="2" id="KW-0479">Metal-binding</keyword>
<organism evidence="10 11">
    <name type="scientific">Characodon lateralis</name>
    <dbReference type="NCBI Taxonomy" id="208331"/>
    <lineage>
        <taxon>Eukaryota</taxon>
        <taxon>Metazoa</taxon>
        <taxon>Chordata</taxon>
        <taxon>Craniata</taxon>
        <taxon>Vertebrata</taxon>
        <taxon>Euteleostomi</taxon>
        <taxon>Actinopterygii</taxon>
        <taxon>Neopterygii</taxon>
        <taxon>Teleostei</taxon>
        <taxon>Neoteleostei</taxon>
        <taxon>Acanthomorphata</taxon>
        <taxon>Ovalentaria</taxon>
        <taxon>Atherinomorphae</taxon>
        <taxon>Cyprinodontiformes</taxon>
        <taxon>Goodeidae</taxon>
        <taxon>Characodon</taxon>
    </lineage>
</organism>
<name>A0ABU7E1R7_9TELE</name>
<dbReference type="PROSITE" id="PS00028">
    <property type="entry name" value="ZINC_FINGER_C2H2_1"/>
    <property type="match status" value="11"/>
</dbReference>
<dbReference type="InterPro" id="IPR036236">
    <property type="entry name" value="Znf_C2H2_sf"/>
</dbReference>